<dbReference type="PROSITE" id="PS00552">
    <property type="entry name" value="HTH_MERR_1"/>
    <property type="match status" value="1"/>
</dbReference>
<comment type="caution">
    <text evidence="6">The sequence shown here is derived from an EMBL/GenBank/DDBJ whole genome shotgun (WGS) entry which is preliminary data.</text>
</comment>
<dbReference type="Pfam" id="PF13411">
    <property type="entry name" value="MerR_1"/>
    <property type="match status" value="1"/>
</dbReference>
<feature type="domain" description="HTH merR-type" evidence="5">
    <location>
        <begin position="5"/>
        <end position="71"/>
    </location>
</feature>
<dbReference type="RefSeq" id="WP_214647050.1">
    <property type="nucleotide sequence ID" value="NZ_JACHYA010000004.1"/>
</dbReference>
<evidence type="ECO:0000313" key="7">
    <source>
        <dbReference type="Proteomes" id="UP000530850"/>
    </source>
</evidence>
<evidence type="ECO:0000256" key="3">
    <source>
        <dbReference type="ARBA" id="ARBA00023125"/>
    </source>
</evidence>
<dbReference type="PANTHER" id="PTHR30204:SF69">
    <property type="entry name" value="MERR-FAMILY TRANSCRIPTIONAL REGULATOR"/>
    <property type="match status" value="1"/>
</dbReference>
<dbReference type="PRINTS" id="PR00040">
    <property type="entry name" value="HTHMERR"/>
</dbReference>
<keyword evidence="4" id="KW-0804">Transcription</keyword>
<evidence type="ECO:0000313" key="6">
    <source>
        <dbReference type="EMBL" id="MBB3171489.1"/>
    </source>
</evidence>
<dbReference type="SUPFAM" id="SSF46955">
    <property type="entry name" value="Putative DNA-binding domain"/>
    <property type="match status" value="1"/>
</dbReference>
<dbReference type="InterPro" id="IPR047057">
    <property type="entry name" value="MerR_fam"/>
</dbReference>
<dbReference type="PANTHER" id="PTHR30204">
    <property type="entry name" value="REDOX-CYCLING DRUG-SENSING TRANSCRIPTIONAL ACTIVATOR SOXR"/>
    <property type="match status" value="1"/>
</dbReference>
<evidence type="ECO:0000259" key="5">
    <source>
        <dbReference type="PROSITE" id="PS50937"/>
    </source>
</evidence>
<dbReference type="GO" id="GO:0003700">
    <property type="term" value="F:DNA-binding transcription factor activity"/>
    <property type="evidence" value="ECO:0007669"/>
    <property type="project" value="InterPro"/>
</dbReference>
<reference evidence="6 7" key="1">
    <citation type="submission" date="2020-08" db="EMBL/GenBank/DDBJ databases">
        <title>Sequencing the genomes of 1000 actinobacteria strains.</title>
        <authorList>
            <person name="Klenk H.-P."/>
        </authorList>
    </citation>
    <scope>NUCLEOTIDE SEQUENCE [LARGE SCALE GENOMIC DNA]</scope>
    <source>
        <strain evidence="6 7">DSM 22242</strain>
    </source>
</reference>
<protein>
    <submittedName>
        <fullName evidence="6">DNA-binding transcriptional MerR regulator</fullName>
    </submittedName>
</protein>
<dbReference type="GO" id="GO:0003677">
    <property type="term" value="F:DNA binding"/>
    <property type="evidence" value="ECO:0007669"/>
    <property type="project" value="UniProtKB-KW"/>
</dbReference>
<name>A0A7W5D246_9ACTN</name>
<keyword evidence="3 6" id="KW-0238">DNA-binding</keyword>
<dbReference type="PROSITE" id="PS50937">
    <property type="entry name" value="HTH_MERR_2"/>
    <property type="match status" value="1"/>
</dbReference>
<keyword evidence="2" id="KW-0805">Transcription regulation</keyword>
<dbReference type="CDD" id="cd01106">
    <property type="entry name" value="HTH_TipAL-Mta"/>
    <property type="match status" value="1"/>
</dbReference>
<proteinExistence type="predicted"/>
<dbReference type="Proteomes" id="UP000530850">
    <property type="component" value="Unassembled WGS sequence"/>
</dbReference>
<evidence type="ECO:0000256" key="2">
    <source>
        <dbReference type="ARBA" id="ARBA00023015"/>
    </source>
</evidence>
<dbReference type="InterPro" id="IPR009061">
    <property type="entry name" value="DNA-bd_dom_put_sf"/>
</dbReference>
<dbReference type="SMART" id="SM00422">
    <property type="entry name" value="HTH_MERR"/>
    <property type="match status" value="1"/>
</dbReference>
<evidence type="ECO:0000256" key="1">
    <source>
        <dbReference type="ARBA" id="ARBA00022491"/>
    </source>
</evidence>
<dbReference type="AlphaFoldDB" id="A0A7W5D246"/>
<dbReference type="EMBL" id="JACHYA010000004">
    <property type="protein sequence ID" value="MBB3171489.1"/>
    <property type="molecule type" value="Genomic_DNA"/>
</dbReference>
<sequence>MKAKTIGQVAKSSGVSERTLRYYEELGILMPERTAAGYRVYREADERRLAQIMAMRRCGLPLTTIGHLVKDPAADIHAPLGPIFAHCARKGNPLRPPRKGHWRLLNRWKGSRV</sequence>
<dbReference type="Gene3D" id="1.10.1660.10">
    <property type="match status" value="1"/>
</dbReference>
<gene>
    <name evidence="6" type="ORF">FHR31_001309</name>
</gene>
<dbReference type="InterPro" id="IPR000551">
    <property type="entry name" value="MerR-type_HTH_dom"/>
</dbReference>
<evidence type="ECO:0000256" key="4">
    <source>
        <dbReference type="ARBA" id="ARBA00023163"/>
    </source>
</evidence>
<accession>A0A7W5D246</accession>
<organism evidence="6 7">
    <name type="scientific">Parvibacter caecicola</name>
    <dbReference type="NCBI Taxonomy" id="747645"/>
    <lineage>
        <taxon>Bacteria</taxon>
        <taxon>Bacillati</taxon>
        <taxon>Actinomycetota</taxon>
        <taxon>Coriobacteriia</taxon>
        <taxon>Coriobacteriales</taxon>
        <taxon>Coriobacteriaceae</taxon>
        <taxon>Parvibacter</taxon>
    </lineage>
</organism>
<keyword evidence="1" id="KW-0678">Repressor</keyword>